<comment type="caution">
    <text evidence="2">The sequence shown here is derived from an EMBL/GenBank/DDBJ whole genome shotgun (WGS) entry which is preliminary data.</text>
</comment>
<evidence type="ECO:0000313" key="3">
    <source>
        <dbReference type="Proteomes" id="UP000269154"/>
    </source>
</evidence>
<accession>A0A3N6P8A5</accession>
<keyword evidence="1" id="KW-0472">Membrane</keyword>
<evidence type="ECO:0000256" key="1">
    <source>
        <dbReference type="SAM" id="Phobius"/>
    </source>
</evidence>
<dbReference type="OrthoDB" id="457060at2"/>
<keyword evidence="3" id="KW-1185">Reference proteome</keyword>
<evidence type="ECO:0000313" key="2">
    <source>
        <dbReference type="EMBL" id="RQH42218.1"/>
    </source>
</evidence>
<keyword evidence="1" id="KW-1133">Transmembrane helix</keyword>
<protein>
    <submittedName>
        <fullName evidence="2">Uncharacterized protein</fullName>
    </submittedName>
</protein>
<name>A0A3N6P8A5_9CYAN</name>
<dbReference type="AlphaFoldDB" id="A0A3N6P8A5"/>
<reference evidence="2 3" key="1">
    <citation type="journal article" date="2018" name="ACS Chem. Biol.">
        <title>Ketoreductase domain dysfunction expands chemodiversity: malyngamide biosynthesis in the cyanobacterium Okeania hirsuta.</title>
        <authorList>
            <person name="Moss N.A."/>
            <person name="Leao T."/>
            <person name="Rankin M."/>
            <person name="McCullough T.M."/>
            <person name="Qu P."/>
            <person name="Korobeynikov A."/>
            <person name="Smith J.L."/>
            <person name="Gerwick L."/>
            <person name="Gerwick W.H."/>
        </authorList>
    </citation>
    <scope>NUCLEOTIDE SEQUENCE [LARGE SCALE GENOMIC DNA]</scope>
    <source>
        <strain evidence="2 3">PAB10Feb10-1</strain>
    </source>
</reference>
<sequence length="142" mass="15950">MNKSSINSKQLQILLIFYSAAGIFTISVLVAIVSIFPLYKQLKRNEESNLQSALRTRTLAVEEFISKVKSIAVQIASRTQARLELEAYNRSLNNRASAVSNITHYLSDALNRSQDVVGITRFDQNNQLIVQRRIAALSIEIP</sequence>
<dbReference type="Proteomes" id="UP000269154">
    <property type="component" value="Unassembled WGS sequence"/>
</dbReference>
<organism evidence="2 3">
    <name type="scientific">Okeania hirsuta</name>
    <dbReference type="NCBI Taxonomy" id="1458930"/>
    <lineage>
        <taxon>Bacteria</taxon>
        <taxon>Bacillati</taxon>
        <taxon>Cyanobacteriota</taxon>
        <taxon>Cyanophyceae</taxon>
        <taxon>Oscillatoriophycideae</taxon>
        <taxon>Oscillatoriales</taxon>
        <taxon>Microcoleaceae</taxon>
        <taxon>Okeania</taxon>
    </lineage>
</organism>
<feature type="transmembrane region" description="Helical" evidence="1">
    <location>
        <begin position="12"/>
        <end position="39"/>
    </location>
</feature>
<dbReference type="EMBL" id="RCBY01000077">
    <property type="protein sequence ID" value="RQH42218.1"/>
    <property type="molecule type" value="Genomic_DNA"/>
</dbReference>
<proteinExistence type="predicted"/>
<gene>
    <name evidence="2" type="ORF">D5R40_15040</name>
</gene>
<dbReference type="RefSeq" id="WP_124144863.1">
    <property type="nucleotide sequence ID" value="NZ_CAWOKI010000044.1"/>
</dbReference>
<keyword evidence="1" id="KW-0812">Transmembrane</keyword>